<name>A0AAV7QR28_PLEWA</name>
<keyword evidence="2" id="KW-1185">Reference proteome</keyword>
<organism evidence="1 2">
    <name type="scientific">Pleurodeles waltl</name>
    <name type="common">Iberian ribbed newt</name>
    <dbReference type="NCBI Taxonomy" id="8319"/>
    <lineage>
        <taxon>Eukaryota</taxon>
        <taxon>Metazoa</taxon>
        <taxon>Chordata</taxon>
        <taxon>Craniata</taxon>
        <taxon>Vertebrata</taxon>
        <taxon>Euteleostomi</taxon>
        <taxon>Amphibia</taxon>
        <taxon>Batrachia</taxon>
        <taxon>Caudata</taxon>
        <taxon>Salamandroidea</taxon>
        <taxon>Salamandridae</taxon>
        <taxon>Pleurodelinae</taxon>
        <taxon>Pleurodeles</taxon>
    </lineage>
</organism>
<gene>
    <name evidence="1" type="ORF">NDU88_007163</name>
</gene>
<dbReference type="Proteomes" id="UP001066276">
    <property type="component" value="Chromosome 6"/>
</dbReference>
<evidence type="ECO:0000313" key="2">
    <source>
        <dbReference type="Proteomes" id="UP001066276"/>
    </source>
</evidence>
<sequence length="77" mass="8531">MVCLKAASERARGERHQIRVLQQGEDVHGEAKALDGPESGQAELRARPLACRAASPRVLLVCWGQACKWEDYWSVGQ</sequence>
<proteinExistence type="predicted"/>
<evidence type="ECO:0000313" key="1">
    <source>
        <dbReference type="EMBL" id="KAJ1140825.1"/>
    </source>
</evidence>
<dbReference type="EMBL" id="JANPWB010000010">
    <property type="protein sequence ID" value="KAJ1140825.1"/>
    <property type="molecule type" value="Genomic_DNA"/>
</dbReference>
<reference evidence="1" key="1">
    <citation type="journal article" date="2022" name="bioRxiv">
        <title>Sequencing and chromosome-scale assembly of the giantPleurodeles waltlgenome.</title>
        <authorList>
            <person name="Brown T."/>
            <person name="Elewa A."/>
            <person name="Iarovenko S."/>
            <person name="Subramanian E."/>
            <person name="Araus A.J."/>
            <person name="Petzold A."/>
            <person name="Susuki M."/>
            <person name="Suzuki K.-i.T."/>
            <person name="Hayashi T."/>
            <person name="Toyoda A."/>
            <person name="Oliveira C."/>
            <person name="Osipova E."/>
            <person name="Leigh N.D."/>
            <person name="Simon A."/>
            <person name="Yun M.H."/>
        </authorList>
    </citation>
    <scope>NUCLEOTIDE SEQUENCE</scope>
    <source>
        <strain evidence="1">20211129_DDA</strain>
        <tissue evidence="1">Liver</tissue>
    </source>
</reference>
<dbReference type="AlphaFoldDB" id="A0AAV7QR28"/>
<accession>A0AAV7QR28</accession>
<comment type="caution">
    <text evidence="1">The sequence shown here is derived from an EMBL/GenBank/DDBJ whole genome shotgun (WGS) entry which is preliminary data.</text>
</comment>
<protein>
    <submittedName>
        <fullName evidence="1">Uncharacterized protein</fullName>
    </submittedName>
</protein>